<reference evidence="2 3" key="1">
    <citation type="journal article" date="2018" name="Appl. Environ. Microbiol.">
        <title>Antimicrobial susceptibility testing and tentative epidemiological cut-off values of five Bacillus species relevant for use as animal feed additives or for plant protection.</title>
        <authorList>
            <person name="Agerso Y."/>
            <person name="Stuer-Lauridsen B."/>
            <person name="Bjerre K."/>
            <person name="Jensen M.G."/>
            <person name="Johansen E."/>
            <person name="Bennedsen M."/>
            <person name="Brockmann E."/>
            <person name="Nielsen B."/>
        </authorList>
    </citation>
    <scope>NUCLEOTIDE SEQUENCE [LARGE SCALE GENOMIC DNA]</scope>
    <source>
        <strain evidence="2 3">CHCC20162</strain>
    </source>
</reference>
<feature type="domain" description="HTH cro/C1-type" evidence="1">
    <location>
        <begin position="15"/>
        <end position="60"/>
    </location>
</feature>
<comment type="caution">
    <text evidence="2">The sequence shown here is derived from an EMBL/GenBank/DDBJ whole genome shotgun (WGS) entry which is preliminary data.</text>
</comment>
<accession>A0A3D8WUH6</accession>
<sequence length="74" mass="8300">MGGLGKKRSKVGRFLDKHGYTQEDLCKAANIGRNTASRVCSDPEYMPSTPVMQRIMKALKKLDSSARVDDFFDM</sequence>
<dbReference type="RefSeq" id="WP_116078498.1">
    <property type="nucleotide sequence ID" value="NZ_CP187630.1"/>
</dbReference>
<dbReference type="Pfam" id="PF01381">
    <property type="entry name" value="HTH_3"/>
    <property type="match status" value="1"/>
</dbReference>
<dbReference type="GO" id="GO:0003677">
    <property type="term" value="F:DNA binding"/>
    <property type="evidence" value="ECO:0007669"/>
    <property type="project" value="InterPro"/>
</dbReference>
<organism evidence="2 3">
    <name type="scientific">Priestia megaterium</name>
    <name type="common">Bacillus megaterium</name>
    <dbReference type="NCBI Taxonomy" id="1404"/>
    <lineage>
        <taxon>Bacteria</taxon>
        <taxon>Bacillati</taxon>
        <taxon>Bacillota</taxon>
        <taxon>Bacilli</taxon>
        <taxon>Bacillales</taxon>
        <taxon>Bacillaceae</taxon>
        <taxon>Priestia</taxon>
    </lineage>
</organism>
<evidence type="ECO:0000313" key="3">
    <source>
        <dbReference type="Proteomes" id="UP000256519"/>
    </source>
</evidence>
<dbReference type="CDD" id="cd00093">
    <property type="entry name" value="HTH_XRE"/>
    <property type="match status" value="1"/>
</dbReference>
<dbReference type="AlphaFoldDB" id="A0A3D8WUH6"/>
<dbReference type="Proteomes" id="UP000256519">
    <property type="component" value="Unassembled WGS sequence"/>
</dbReference>
<dbReference type="Gene3D" id="1.10.260.40">
    <property type="entry name" value="lambda repressor-like DNA-binding domains"/>
    <property type="match status" value="1"/>
</dbReference>
<dbReference type="EMBL" id="PQWM01000054">
    <property type="protein sequence ID" value="RDZ07215.1"/>
    <property type="molecule type" value="Genomic_DNA"/>
</dbReference>
<dbReference type="InterPro" id="IPR010982">
    <property type="entry name" value="Lambda_DNA-bd_dom_sf"/>
</dbReference>
<evidence type="ECO:0000259" key="1">
    <source>
        <dbReference type="Pfam" id="PF01381"/>
    </source>
</evidence>
<gene>
    <name evidence="2" type="ORF">C3744_27820</name>
</gene>
<proteinExistence type="predicted"/>
<protein>
    <submittedName>
        <fullName evidence="2">Transcriptional regulator</fullName>
    </submittedName>
</protein>
<dbReference type="SUPFAM" id="SSF47413">
    <property type="entry name" value="lambda repressor-like DNA-binding domains"/>
    <property type="match status" value="1"/>
</dbReference>
<name>A0A3D8WUH6_PRIMG</name>
<dbReference type="InterPro" id="IPR001387">
    <property type="entry name" value="Cro/C1-type_HTH"/>
</dbReference>
<evidence type="ECO:0000313" key="2">
    <source>
        <dbReference type="EMBL" id="RDZ07215.1"/>
    </source>
</evidence>